<dbReference type="InterPro" id="IPR009959">
    <property type="entry name" value="Cyclase_SnoaL-like"/>
</dbReference>
<proteinExistence type="predicted"/>
<dbReference type="AlphaFoldDB" id="A0A7D6VDF8"/>
<dbReference type="RefSeq" id="WP_181585057.1">
    <property type="nucleotide sequence ID" value="NZ_CP059399.1"/>
</dbReference>
<sequence length="138" mass="15789">MTRDEIDALFARHAAAEHEKDVDAIMDTLAEGVEHEVVGDPRGVLTDREAIVQRYLELFDGLTEDKLESTRRYYGDDFFVDESHWYGRATGMFMGIPGGNRPVDFRILHVCDLRDGRMSREQVWLDMAAIMQQLAPAQ</sequence>
<organism evidence="1 2">
    <name type="scientific">Nocardia huaxiensis</name>
    <dbReference type="NCBI Taxonomy" id="2755382"/>
    <lineage>
        <taxon>Bacteria</taxon>
        <taxon>Bacillati</taxon>
        <taxon>Actinomycetota</taxon>
        <taxon>Actinomycetes</taxon>
        <taxon>Mycobacteriales</taxon>
        <taxon>Nocardiaceae</taxon>
        <taxon>Nocardia</taxon>
    </lineage>
</organism>
<evidence type="ECO:0000313" key="1">
    <source>
        <dbReference type="EMBL" id="QLY33892.1"/>
    </source>
</evidence>
<name>A0A7D6VDF8_9NOCA</name>
<dbReference type="Proteomes" id="UP000515512">
    <property type="component" value="Chromosome"/>
</dbReference>
<accession>A0A7D6VDF8</accession>
<dbReference type="Gene3D" id="3.10.450.50">
    <property type="match status" value="1"/>
</dbReference>
<protein>
    <submittedName>
        <fullName evidence="1">Ester cyclase</fullName>
    </submittedName>
</protein>
<dbReference type="InterPro" id="IPR032710">
    <property type="entry name" value="NTF2-like_dom_sf"/>
</dbReference>
<dbReference type="KEGG" id="nhu:H0264_18105"/>
<keyword evidence="2" id="KW-1185">Reference proteome</keyword>
<evidence type="ECO:0000313" key="2">
    <source>
        <dbReference type="Proteomes" id="UP000515512"/>
    </source>
</evidence>
<gene>
    <name evidence="1" type="ORF">H0264_18105</name>
</gene>
<dbReference type="SUPFAM" id="SSF54427">
    <property type="entry name" value="NTF2-like"/>
    <property type="match status" value="1"/>
</dbReference>
<dbReference type="EMBL" id="CP059399">
    <property type="protein sequence ID" value="QLY33892.1"/>
    <property type="molecule type" value="Genomic_DNA"/>
</dbReference>
<dbReference type="GO" id="GO:0030638">
    <property type="term" value="P:polyketide metabolic process"/>
    <property type="evidence" value="ECO:0007669"/>
    <property type="project" value="InterPro"/>
</dbReference>
<dbReference type="Pfam" id="PF07366">
    <property type="entry name" value="SnoaL"/>
    <property type="match status" value="1"/>
</dbReference>
<reference evidence="1 2" key="1">
    <citation type="submission" date="2020-07" db="EMBL/GenBank/DDBJ databases">
        <authorList>
            <person name="Zhuang K."/>
            <person name="Ran Y."/>
        </authorList>
    </citation>
    <scope>NUCLEOTIDE SEQUENCE [LARGE SCALE GENOMIC DNA]</scope>
    <source>
        <strain evidence="1 2">WCH-YHL-001</strain>
    </source>
</reference>